<keyword evidence="3" id="KW-1185">Reference proteome</keyword>
<dbReference type="HOGENOM" id="CLU_621407_0_0_1"/>
<feature type="compositionally biased region" description="Basic and acidic residues" evidence="1">
    <location>
        <begin position="409"/>
        <end position="418"/>
    </location>
</feature>
<protein>
    <submittedName>
        <fullName evidence="2">Uncharacterized protein</fullName>
    </submittedName>
</protein>
<dbReference type="EMBL" id="CDHN01000004">
    <property type="protein sequence ID" value="CEJ91763.1"/>
    <property type="molecule type" value="Genomic_DNA"/>
</dbReference>
<proteinExistence type="predicted"/>
<feature type="region of interest" description="Disordered" evidence="1">
    <location>
        <begin position="363"/>
        <end position="418"/>
    </location>
</feature>
<name>A0A0A1TLR1_9HYPO</name>
<sequence>MSLDPETAALHMLSSTERFMKKIQDRHDTEEYKGTTMAAIKRQVSEAKHCDDLLAISKKQAALREAEAFYIDTAMDYMNNGLSFCQLITGIDIKREFVSMINKIFDQADCAEISFTDLTPVSTRQEVSNPVWPQTSQVMTRLVPLEFDRNDSTLDDPLIMLDLFVSPPAEIPSATEESQPTTDFDVVYNGGNPTRVILERDGVFYILSCEEHNLKFDDAVDTIPTSKGSHGRIWMRASSHRRYHHSETQSTTQQLFGVIVLNCTDKLQKKNNEAFRHFTNRGLGISRDTQGWIVGGSGSNPMSPEENGGMVKRKRKRNQQKKRGRIEMLPSKVEDDSDDYVGHFSKRRSPMARRRATFLATVDSDSEPEMRSLNRRRKRLEYEEGVGDSTDGRSTSDMGNPAVLVSDSSSDKSDAYSSDRRCSLIVKLRVDPSKLMRLYAR</sequence>
<dbReference type="Proteomes" id="UP000039046">
    <property type="component" value="Unassembled WGS sequence"/>
</dbReference>
<evidence type="ECO:0000313" key="3">
    <source>
        <dbReference type="Proteomes" id="UP000039046"/>
    </source>
</evidence>
<feature type="compositionally biased region" description="Basic residues" evidence="1">
    <location>
        <begin position="311"/>
        <end position="324"/>
    </location>
</feature>
<evidence type="ECO:0000313" key="2">
    <source>
        <dbReference type="EMBL" id="CEJ91763.1"/>
    </source>
</evidence>
<evidence type="ECO:0000256" key="1">
    <source>
        <dbReference type="SAM" id="MobiDB-lite"/>
    </source>
</evidence>
<reference evidence="2 3" key="1">
    <citation type="journal article" date="2015" name="Genome Announc.">
        <title>Draft Genome Sequence and Gene Annotation of the Entomopathogenic Fungus Verticillium hemipterigenum.</title>
        <authorList>
            <person name="Horn F."/>
            <person name="Habel A."/>
            <person name="Scharf D.H."/>
            <person name="Dworschak J."/>
            <person name="Brakhage A.A."/>
            <person name="Guthke R."/>
            <person name="Hertweck C."/>
            <person name="Linde J."/>
        </authorList>
    </citation>
    <scope>NUCLEOTIDE SEQUENCE [LARGE SCALE GENOMIC DNA]</scope>
</reference>
<organism evidence="2 3">
    <name type="scientific">[Torrubiella] hemipterigena</name>
    <dbReference type="NCBI Taxonomy" id="1531966"/>
    <lineage>
        <taxon>Eukaryota</taxon>
        <taxon>Fungi</taxon>
        <taxon>Dikarya</taxon>
        <taxon>Ascomycota</taxon>
        <taxon>Pezizomycotina</taxon>
        <taxon>Sordariomycetes</taxon>
        <taxon>Hypocreomycetidae</taxon>
        <taxon>Hypocreales</taxon>
        <taxon>Clavicipitaceae</taxon>
        <taxon>Clavicipitaceae incertae sedis</taxon>
        <taxon>'Torrubiella' clade</taxon>
    </lineage>
</organism>
<accession>A0A0A1TLR1</accession>
<gene>
    <name evidence="2" type="ORF">VHEMI07455</name>
</gene>
<feature type="region of interest" description="Disordered" evidence="1">
    <location>
        <begin position="296"/>
        <end position="325"/>
    </location>
</feature>
<dbReference type="AlphaFoldDB" id="A0A0A1TLR1"/>